<organism evidence="7 8">
    <name type="scientific">Microvirga terrae</name>
    <dbReference type="NCBI Taxonomy" id="2740529"/>
    <lineage>
        <taxon>Bacteria</taxon>
        <taxon>Pseudomonadati</taxon>
        <taxon>Pseudomonadota</taxon>
        <taxon>Alphaproteobacteria</taxon>
        <taxon>Hyphomicrobiales</taxon>
        <taxon>Methylobacteriaceae</taxon>
        <taxon>Microvirga</taxon>
    </lineage>
</organism>
<keyword evidence="8" id="KW-1185">Reference proteome</keyword>
<evidence type="ECO:0000313" key="8">
    <source>
        <dbReference type="Proteomes" id="UP001017257"/>
    </source>
</evidence>
<protein>
    <recommendedName>
        <fullName evidence="3">Phospholipase D</fullName>
    </recommendedName>
    <alternativeName>
        <fullName evidence="5">Choline phosphatase</fullName>
    </alternativeName>
</protein>
<dbReference type="Proteomes" id="UP001017257">
    <property type="component" value="Chromosome"/>
</dbReference>
<evidence type="ECO:0000256" key="3">
    <source>
        <dbReference type="ARBA" id="ARBA00018392"/>
    </source>
</evidence>
<dbReference type="EMBL" id="CP102845">
    <property type="protein sequence ID" value="UVF19991.1"/>
    <property type="molecule type" value="Genomic_DNA"/>
</dbReference>
<evidence type="ECO:0000256" key="5">
    <source>
        <dbReference type="ARBA" id="ARBA00029594"/>
    </source>
</evidence>
<evidence type="ECO:0000256" key="2">
    <source>
        <dbReference type="ARBA" id="ARBA00004613"/>
    </source>
</evidence>
<dbReference type="SUPFAM" id="SSF56024">
    <property type="entry name" value="Phospholipase D/nuclease"/>
    <property type="match status" value="1"/>
</dbReference>
<evidence type="ECO:0000259" key="6">
    <source>
        <dbReference type="PROSITE" id="PS50035"/>
    </source>
</evidence>
<reference evidence="7" key="1">
    <citation type="submission" date="2022-08" db="EMBL/GenBank/DDBJ databases">
        <title>Microvirga terrae sp. nov., isolated from soil.</title>
        <authorList>
            <person name="Kim K.H."/>
            <person name="Seo Y.L."/>
            <person name="Kim J.M."/>
            <person name="Lee J.K."/>
            <person name="Han D.M."/>
            <person name="Jeon C.O."/>
        </authorList>
    </citation>
    <scope>NUCLEOTIDE SEQUENCE</scope>
    <source>
        <strain evidence="7">R24</strain>
    </source>
</reference>
<dbReference type="RefSeq" id="WP_259060429.1">
    <property type="nucleotide sequence ID" value="NZ_CP102845.1"/>
</dbReference>
<gene>
    <name evidence="7" type="ORF">HPT29_002230</name>
</gene>
<keyword evidence="4" id="KW-0964">Secreted</keyword>
<comment type="function">
    <text evidence="1">Could be a virulence factor.</text>
</comment>
<proteinExistence type="predicted"/>
<dbReference type="InterPro" id="IPR001736">
    <property type="entry name" value="PLipase_D/transphosphatidylase"/>
</dbReference>
<evidence type="ECO:0000313" key="7">
    <source>
        <dbReference type="EMBL" id="UVF19991.1"/>
    </source>
</evidence>
<dbReference type="PROSITE" id="PS50035">
    <property type="entry name" value="PLD"/>
    <property type="match status" value="1"/>
</dbReference>
<feature type="domain" description="PLD phosphodiesterase" evidence="6">
    <location>
        <begin position="151"/>
        <end position="178"/>
    </location>
</feature>
<evidence type="ECO:0000256" key="4">
    <source>
        <dbReference type="ARBA" id="ARBA00022525"/>
    </source>
</evidence>
<sequence length="212" mass="23354">MLDGGPERWKPNPTACNLELAATLRGADSGRRAAIREFAPEVTITMPTKPSILGDRLPSAGLRHVLVQHTDTAFQELAASASLSLVVMTPFLNEEGARWALDILSSSKAATKILVIRNRSKIRPEVRPILSEICARSVQVFDYYLPVEVREYETFHAKVVLADDRLAYLGSANFLRYRRHSVEMGVVVKGEAAKTVHFVVSAILGIAQPIAY</sequence>
<comment type="subcellular location">
    <subcellularLocation>
        <location evidence="2">Secreted</location>
    </subcellularLocation>
</comment>
<dbReference type="CDD" id="cd00138">
    <property type="entry name" value="PLDc_SF"/>
    <property type="match status" value="1"/>
</dbReference>
<dbReference type="InterPro" id="IPR025202">
    <property type="entry name" value="PLD-like_dom"/>
</dbReference>
<evidence type="ECO:0000256" key="1">
    <source>
        <dbReference type="ARBA" id="ARBA00003145"/>
    </source>
</evidence>
<dbReference type="Gene3D" id="3.30.870.10">
    <property type="entry name" value="Endonuclease Chain A"/>
    <property type="match status" value="1"/>
</dbReference>
<accession>A0ABY5RRX0</accession>
<dbReference type="Pfam" id="PF13091">
    <property type="entry name" value="PLDc_2"/>
    <property type="match status" value="1"/>
</dbReference>
<name>A0ABY5RRX0_9HYPH</name>